<dbReference type="Proteomes" id="UP000297273">
    <property type="component" value="Unassembled WGS sequence"/>
</dbReference>
<dbReference type="AlphaFoldDB" id="A0A5F1ZR28"/>
<gene>
    <name evidence="2" type="ORF">EHO57_05000</name>
    <name evidence="3" type="ORF">EHQ53_13110</name>
</gene>
<evidence type="ECO:0000313" key="2">
    <source>
        <dbReference type="EMBL" id="TGK02686.1"/>
    </source>
</evidence>
<dbReference type="GO" id="GO:0016787">
    <property type="term" value="F:hydrolase activity"/>
    <property type="evidence" value="ECO:0007669"/>
    <property type="project" value="UniProtKB-KW"/>
</dbReference>
<reference evidence="2 5" key="2">
    <citation type="journal article" date="2019" name="PLoS Negl. Trop. Dis.">
        <title>Revisiting the worldwide diversity of Leptospira species in the environment.</title>
        <authorList>
            <person name="Vincent A.T."/>
            <person name="Schiettekatte O."/>
            <person name="Bourhy P."/>
            <person name="Veyrier F.J."/>
            <person name="Picardeau M."/>
        </authorList>
    </citation>
    <scope>NUCLEOTIDE SEQUENCE [LARGE SCALE GENOMIC DNA]</scope>
    <source>
        <strain evidence="3">201702690</strain>
        <strain evidence="2 5">SSW18</strain>
    </source>
</reference>
<comment type="caution">
    <text evidence="2">The sequence shown here is derived from an EMBL/GenBank/DDBJ whole genome shotgun (WGS) entry which is preliminary data.</text>
</comment>
<dbReference type="PANTHER" id="PTHR46623:SF6">
    <property type="entry name" value="ALPHA_BETA-HYDROLASES SUPERFAMILY PROTEIN"/>
    <property type="match status" value="1"/>
</dbReference>
<dbReference type="Proteomes" id="UP000297946">
    <property type="component" value="Unassembled WGS sequence"/>
</dbReference>
<dbReference type="InterPro" id="IPR051049">
    <property type="entry name" value="Dienelactone_hydrolase-like"/>
</dbReference>
<sequence length="238" mass="26297">MSQNHNTAKTETIQIDTAHGTMQAFVAYPDSSPSPCILVLQEAFGVNDHIKDIAIRFSKQGYVAIAPELFYRTAPPGFVGSYDDFQSLQIHFGQLTPENLGSDLKSVFEWIHSNPKIEPDRIASIGYCLGGRVSFLANAMFSLKAAISYYGTRIIQSTDYSALQRAPLLLVWAGKDKGTKPDQIRAVADSLRAADKNFTELVFSEAEHGFFCDARGAYHKSSADQAWAITLAFLKEYV</sequence>
<dbReference type="SUPFAM" id="SSF53474">
    <property type="entry name" value="alpha/beta-Hydrolases"/>
    <property type="match status" value="1"/>
</dbReference>
<protein>
    <submittedName>
        <fullName evidence="2">Dienelactone hydrolase family protein</fullName>
    </submittedName>
</protein>
<dbReference type="RefSeq" id="WP_135646226.1">
    <property type="nucleotide sequence ID" value="NZ_RQER01000004.1"/>
</dbReference>
<dbReference type="EMBL" id="RQER01000004">
    <property type="protein sequence ID" value="TGK02686.1"/>
    <property type="molecule type" value="Genomic_DNA"/>
</dbReference>
<keyword evidence="4" id="KW-1185">Reference proteome</keyword>
<evidence type="ECO:0000313" key="3">
    <source>
        <dbReference type="EMBL" id="TGL40111.1"/>
    </source>
</evidence>
<evidence type="ECO:0000313" key="5">
    <source>
        <dbReference type="Proteomes" id="UP000297946"/>
    </source>
</evidence>
<organism evidence="2 5">
    <name type="scientific">Leptospira langatensis</name>
    <dbReference type="NCBI Taxonomy" id="2484983"/>
    <lineage>
        <taxon>Bacteria</taxon>
        <taxon>Pseudomonadati</taxon>
        <taxon>Spirochaetota</taxon>
        <taxon>Spirochaetia</taxon>
        <taxon>Leptospirales</taxon>
        <taxon>Leptospiraceae</taxon>
        <taxon>Leptospira</taxon>
    </lineage>
</organism>
<name>A0A5F1ZR28_9LEPT</name>
<dbReference type="InterPro" id="IPR029058">
    <property type="entry name" value="AB_hydrolase_fold"/>
</dbReference>
<dbReference type="OrthoDB" id="9771666at2"/>
<feature type="domain" description="Dienelactone hydrolase" evidence="1">
    <location>
        <begin position="22"/>
        <end position="237"/>
    </location>
</feature>
<dbReference type="Gene3D" id="3.40.50.1820">
    <property type="entry name" value="alpha/beta hydrolase"/>
    <property type="match status" value="1"/>
</dbReference>
<keyword evidence="2" id="KW-0378">Hydrolase</keyword>
<dbReference type="PANTHER" id="PTHR46623">
    <property type="entry name" value="CARBOXYMETHYLENEBUTENOLIDASE-RELATED"/>
    <property type="match status" value="1"/>
</dbReference>
<reference evidence="3" key="1">
    <citation type="submission" date="2018-10" db="EMBL/GenBank/DDBJ databases">
        <authorList>
            <person name="Vincent A.T."/>
            <person name="Schiettekatte O."/>
            <person name="Bourhy P."/>
            <person name="Veyrier F.J."/>
            <person name="Picardeau M."/>
        </authorList>
    </citation>
    <scope>NUCLEOTIDE SEQUENCE</scope>
    <source>
        <strain evidence="3">201702690</strain>
    </source>
</reference>
<dbReference type="InterPro" id="IPR002925">
    <property type="entry name" value="Dienelactn_hydro"/>
</dbReference>
<evidence type="ECO:0000313" key="4">
    <source>
        <dbReference type="Proteomes" id="UP000297273"/>
    </source>
</evidence>
<evidence type="ECO:0000259" key="1">
    <source>
        <dbReference type="Pfam" id="PF01738"/>
    </source>
</evidence>
<accession>A0A5F1ZR28</accession>
<dbReference type="EMBL" id="RQGC01000008">
    <property type="protein sequence ID" value="TGL40111.1"/>
    <property type="molecule type" value="Genomic_DNA"/>
</dbReference>
<proteinExistence type="predicted"/>
<dbReference type="Pfam" id="PF01738">
    <property type="entry name" value="DLH"/>
    <property type="match status" value="1"/>
</dbReference>